<dbReference type="AlphaFoldDB" id="A0A9D9IYD9"/>
<dbReference type="GO" id="GO:0008236">
    <property type="term" value="F:serine-type peptidase activity"/>
    <property type="evidence" value="ECO:0007669"/>
    <property type="project" value="InterPro"/>
</dbReference>
<dbReference type="GO" id="GO:0006508">
    <property type="term" value="P:proteolysis"/>
    <property type="evidence" value="ECO:0007669"/>
    <property type="project" value="InterPro"/>
</dbReference>
<comment type="caution">
    <text evidence="3">The sequence shown here is derived from an EMBL/GenBank/DDBJ whole genome shotgun (WGS) entry which is preliminary data.</text>
</comment>
<protein>
    <submittedName>
        <fullName evidence="3">Alpha/beta fold hydrolase</fullName>
    </submittedName>
</protein>
<dbReference type="InterPro" id="IPR050261">
    <property type="entry name" value="FrsA_esterase"/>
</dbReference>
<gene>
    <name evidence="3" type="ORF">IAB76_01325</name>
</gene>
<reference evidence="3" key="1">
    <citation type="submission" date="2020-10" db="EMBL/GenBank/DDBJ databases">
        <authorList>
            <person name="Gilroy R."/>
        </authorList>
    </citation>
    <scope>NUCLEOTIDE SEQUENCE</scope>
    <source>
        <strain evidence="3">B3-1481</strain>
    </source>
</reference>
<proteinExistence type="predicted"/>
<reference evidence="3" key="2">
    <citation type="journal article" date="2021" name="PeerJ">
        <title>Extensive microbial diversity within the chicken gut microbiome revealed by metagenomics and culture.</title>
        <authorList>
            <person name="Gilroy R."/>
            <person name="Ravi A."/>
            <person name="Getino M."/>
            <person name="Pursley I."/>
            <person name="Horton D.L."/>
            <person name="Alikhan N.F."/>
            <person name="Baker D."/>
            <person name="Gharbi K."/>
            <person name="Hall N."/>
            <person name="Watson M."/>
            <person name="Adriaenssens E.M."/>
            <person name="Foster-Nyarko E."/>
            <person name="Jarju S."/>
            <person name="Secka A."/>
            <person name="Antonio M."/>
            <person name="Oren A."/>
            <person name="Chaudhuri R.R."/>
            <person name="La Ragione R."/>
            <person name="Hildebrand F."/>
            <person name="Pallen M.J."/>
        </authorList>
    </citation>
    <scope>NUCLEOTIDE SEQUENCE</scope>
    <source>
        <strain evidence="3">B3-1481</strain>
    </source>
</reference>
<dbReference type="PANTHER" id="PTHR22946:SF9">
    <property type="entry name" value="POLYKETIDE TRANSFERASE AF380"/>
    <property type="match status" value="1"/>
</dbReference>
<organism evidence="3 4">
    <name type="scientific">Candidatus Cryptobacteroides avistercoris</name>
    <dbReference type="NCBI Taxonomy" id="2840758"/>
    <lineage>
        <taxon>Bacteria</taxon>
        <taxon>Pseudomonadati</taxon>
        <taxon>Bacteroidota</taxon>
        <taxon>Bacteroidia</taxon>
        <taxon>Bacteroidales</taxon>
        <taxon>Candidatus Cryptobacteroides</taxon>
    </lineage>
</organism>
<dbReference type="InterPro" id="IPR029058">
    <property type="entry name" value="AB_hydrolase_fold"/>
</dbReference>
<dbReference type="GO" id="GO:0052689">
    <property type="term" value="F:carboxylic ester hydrolase activity"/>
    <property type="evidence" value="ECO:0007669"/>
    <property type="project" value="UniProtKB-ARBA"/>
</dbReference>
<dbReference type="Proteomes" id="UP000823769">
    <property type="component" value="Unassembled WGS sequence"/>
</dbReference>
<dbReference type="Gene3D" id="3.40.50.1820">
    <property type="entry name" value="alpha/beta hydrolase"/>
    <property type="match status" value="1"/>
</dbReference>
<accession>A0A9D9IYD9</accession>
<sequence length="309" mass="34804">MGKYILPAILGILLFLPEAHAIIPDRNYIRLPQDAGLIYKKLDVTTEDGLRIETWFYPAQDFPEENSGQQDMLPYRTIDEEKRPALVICNGDAGNMSYQQIDLAMIYASCGFNVVTFDWRGFGASSEFEMDNDYLCYTEMLEDYRAVLAAVKEQKEVDGDRIFLMGWSTGAYLSMITAYNDENAAGCILSGVPSTFEEIIPVLVRNHPAGKTEAELIVPEDFPEEQMPALIAPDFKKPIMIIAGSKDDRTPQWMAEKIYDALPEDTFKRLSIFENAGHGGTDAPYFLDTPRYVEETATFILEAAEQNPQ</sequence>
<evidence type="ECO:0000259" key="2">
    <source>
        <dbReference type="Pfam" id="PF00326"/>
    </source>
</evidence>
<dbReference type="EMBL" id="JADILW010000019">
    <property type="protein sequence ID" value="MBO8479743.1"/>
    <property type="molecule type" value="Genomic_DNA"/>
</dbReference>
<dbReference type="Pfam" id="PF00326">
    <property type="entry name" value="Peptidase_S9"/>
    <property type="match status" value="1"/>
</dbReference>
<feature type="domain" description="Peptidase S9 prolyl oligopeptidase catalytic" evidence="2">
    <location>
        <begin position="106"/>
        <end position="282"/>
    </location>
</feature>
<evidence type="ECO:0000256" key="1">
    <source>
        <dbReference type="ARBA" id="ARBA00022801"/>
    </source>
</evidence>
<dbReference type="PANTHER" id="PTHR22946">
    <property type="entry name" value="DIENELACTONE HYDROLASE DOMAIN-CONTAINING PROTEIN-RELATED"/>
    <property type="match status" value="1"/>
</dbReference>
<evidence type="ECO:0000313" key="4">
    <source>
        <dbReference type="Proteomes" id="UP000823769"/>
    </source>
</evidence>
<dbReference type="SUPFAM" id="SSF53474">
    <property type="entry name" value="alpha/beta-Hydrolases"/>
    <property type="match status" value="1"/>
</dbReference>
<keyword evidence="1 3" id="KW-0378">Hydrolase</keyword>
<evidence type="ECO:0000313" key="3">
    <source>
        <dbReference type="EMBL" id="MBO8479743.1"/>
    </source>
</evidence>
<name>A0A9D9IYD9_9BACT</name>
<dbReference type="InterPro" id="IPR001375">
    <property type="entry name" value="Peptidase_S9_cat"/>
</dbReference>